<protein>
    <submittedName>
        <fullName evidence="7">Iron-siderophore ABC transporter substrate-binding protein</fullName>
    </submittedName>
</protein>
<evidence type="ECO:0000256" key="1">
    <source>
        <dbReference type="ARBA" id="ARBA00004196"/>
    </source>
</evidence>
<dbReference type="Pfam" id="PF01497">
    <property type="entry name" value="Peripla_BP_2"/>
    <property type="match status" value="1"/>
</dbReference>
<comment type="subcellular location">
    <subcellularLocation>
        <location evidence="1">Cell envelope</location>
    </subcellularLocation>
</comment>
<evidence type="ECO:0000313" key="7">
    <source>
        <dbReference type="EMBL" id="GAA3994469.1"/>
    </source>
</evidence>
<keyword evidence="3" id="KW-0813">Transport</keyword>
<reference evidence="8" key="1">
    <citation type="journal article" date="2019" name="Int. J. Syst. Evol. Microbiol.">
        <title>The Global Catalogue of Microorganisms (GCM) 10K type strain sequencing project: providing services to taxonomists for standard genome sequencing and annotation.</title>
        <authorList>
            <consortium name="The Broad Institute Genomics Platform"/>
            <consortium name="The Broad Institute Genome Sequencing Center for Infectious Disease"/>
            <person name="Wu L."/>
            <person name="Ma J."/>
        </authorList>
    </citation>
    <scope>NUCLEOTIDE SEQUENCE [LARGE SCALE GENOMIC DNA]</scope>
    <source>
        <strain evidence="8">JCM 17342</strain>
    </source>
</reference>
<evidence type="ECO:0000256" key="4">
    <source>
        <dbReference type="ARBA" id="ARBA00022729"/>
    </source>
</evidence>
<evidence type="ECO:0000256" key="2">
    <source>
        <dbReference type="ARBA" id="ARBA00008814"/>
    </source>
</evidence>
<gene>
    <name evidence="7" type="ORF">GCM10022247_12760</name>
</gene>
<dbReference type="EMBL" id="BAABAL010000005">
    <property type="protein sequence ID" value="GAA3994469.1"/>
    <property type="molecule type" value="Genomic_DNA"/>
</dbReference>
<evidence type="ECO:0000256" key="5">
    <source>
        <dbReference type="SAM" id="SignalP"/>
    </source>
</evidence>
<accession>A0ABP7R9F9</accession>
<dbReference type="PROSITE" id="PS51257">
    <property type="entry name" value="PROKAR_LIPOPROTEIN"/>
    <property type="match status" value="1"/>
</dbReference>
<dbReference type="Gene3D" id="3.40.50.1980">
    <property type="entry name" value="Nitrogenase molybdenum iron protein domain"/>
    <property type="match status" value="2"/>
</dbReference>
<dbReference type="PANTHER" id="PTHR30532">
    <property type="entry name" value="IRON III DICITRATE-BINDING PERIPLASMIC PROTEIN"/>
    <property type="match status" value="1"/>
</dbReference>
<dbReference type="InterPro" id="IPR051313">
    <property type="entry name" value="Bact_iron-sidero_bind"/>
</dbReference>
<keyword evidence="4 5" id="KW-0732">Signal</keyword>
<feature type="chain" id="PRO_5045277582" evidence="5">
    <location>
        <begin position="30"/>
        <end position="339"/>
    </location>
</feature>
<dbReference type="CDD" id="cd01146">
    <property type="entry name" value="FhuD"/>
    <property type="match status" value="1"/>
</dbReference>
<name>A0ABP7R9F9_9PSEU</name>
<dbReference type="SUPFAM" id="SSF53807">
    <property type="entry name" value="Helical backbone' metal receptor"/>
    <property type="match status" value="1"/>
</dbReference>
<evidence type="ECO:0000313" key="8">
    <source>
        <dbReference type="Proteomes" id="UP001501747"/>
    </source>
</evidence>
<dbReference type="PROSITE" id="PS50983">
    <property type="entry name" value="FE_B12_PBP"/>
    <property type="match status" value="1"/>
</dbReference>
<proteinExistence type="inferred from homology"/>
<comment type="caution">
    <text evidence="7">The sequence shown here is derived from an EMBL/GenBank/DDBJ whole genome shotgun (WGS) entry which is preliminary data.</text>
</comment>
<feature type="domain" description="Fe/B12 periplasmic-binding" evidence="6">
    <location>
        <begin position="69"/>
        <end position="336"/>
    </location>
</feature>
<dbReference type="InterPro" id="IPR002491">
    <property type="entry name" value="ABC_transptr_periplasmic_BD"/>
</dbReference>
<comment type="similarity">
    <text evidence="2">Belongs to the bacterial solute-binding protein 8 family.</text>
</comment>
<keyword evidence="8" id="KW-1185">Reference proteome</keyword>
<feature type="signal peptide" evidence="5">
    <location>
        <begin position="1"/>
        <end position="29"/>
    </location>
</feature>
<dbReference type="PANTHER" id="PTHR30532:SF1">
    <property type="entry name" value="IRON(3+)-HYDROXAMATE-BINDING PROTEIN FHUD"/>
    <property type="match status" value="1"/>
</dbReference>
<dbReference type="RefSeq" id="WP_344871592.1">
    <property type="nucleotide sequence ID" value="NZ_BAABAL010000005.1"/>
</dbReference>
<organism evidence="7 8">
    <name type="scientific">Allokutzneria multivorans</name>
    <dbReference type="NCBI Taxonomy" id="1142134"/>
    <lineage>
        <taxon>Bacteria</taxon>
        <taxon>Bacillati</taxon>
        <taxon>Actinomycetota</taxon>
        <taxon>Actinomycetes</taxon>
        <taxon>Pseudonocardiales</taxon>
        <taxon>Pseudonocardiaceae</taxon>
        <taxon>Allokutzneria</taxon>
    </lineage>
</organism>
<evidence type="ECO:0000256" key="3">
    <source>
        <dbReference type="ARBA" id="ARBA00022448"/>
    </source>
</evidence>
<dbReference type="Proteomes" id="UP001501747">
    <property type="component" value="Unassembled WGS sequence"/>
</dbReference>
<sequence>MEETLRTRALLARRAFAGVAALTVAAVVAGCGGAAPSSPPPASGQAGAGFPRTVKHAMGETTIATAPKKIAALDSSYVDAAFALETEVVAFTLFPLTGDKFPDYLKAEAEVYGRNAKAVGSLEQPKVEETLALNPDLIVSAKVRHEQLYGQLSARKPAVFSQTTGLTWKDNIRLLGTALGKEDLADKKIKAYEERARKLGESIRAKAGKNPTISVVRFVAGPTRLYTPNSFVGIVLKDAGLARPASQDDSKAKDISVNVAEERILDADADAVFVSAFPDPKGDSAKAKEKYLANPLWKQLKGKVTDVQDGTWIASVSLQGAHAILDDLAKAFGVDPAKS</sequence>
<evidence type="ECO:0000259" key="6">
    <source>
        <dbReference type="PROSITE" id="PS50983"/>
    </source>
</evidence>